<evidence type="ECO:0000313" key="2">
    <source>
        <dbReference type="Proteomes" id="UP000829447"/>
    </source>
</evidence>
<gene>
    <name evidence="1" type="ORF">PGIGA_G00122040</name>
</gene>
<proteinExistence type="predicted"/>
<dbReference type="EMBL" id="CM040473">
    <property type="protein sequence ID" value="MCI4390385.1"/>
    <property type="molecule type" value="Genomic_DNA"/>
</dbReference>
<organism evidence="1 2">
    <name type="scientific">Pangasianodon gigas</name>
    <name type="common">Mekong giant catfish</name>
    <name type="synonym">Pangasius gigas</name>
    <dbReference type="NCBI Taxonomy" id="30993"/>
    <lineage>
        <taxon>Eukaryota</taxon>
        <taxon>Metazoa</taxon>
        <taxon>Chordata</taxon>
        <taxon>Craniata</taxon>
        <taxon>Vertebrata</taxon>
        <taxon>Euteleostomi</taxon>
        <taxon>Actinopterygii</taxon>
        <taxon>Neopterygii</taxon>
        <taxon>Teleostei</taxon>
        <taxon>Ostariophysi</taxon>
        <taxon>Siluriformes</taxon>
        <taxon>Pangasiidae</taxon>
        <taxon>Pangasianodon</taxon>
    </lineage>
</organism>
<reference evidence="1 2" key="1">
    <citation type="journal article" date="2022" name="bioRxiv">
        <title>An ancient truncated duplication of the anti-Mullerian hormone receptor type 2 gene is a potential conserved master sex determinant in the Pangasiidae catfish family.</title>
        <authorList>
            <person name="Wen M."/>
            <person name="Pan Q."/>
            <person name="Jouanno E."/>
            <person name="Montfort J."/>
            <person name="Zahm M."/>
            <person name="Cabau C."/>
            <person name="Klopp C."/>
            <person name="Iampietro C."/>
            <person name="Roques C."/>
            <person name="Bouchez O."/>
            <person name="Castinel A."/>
            <person name="Donnadieu C."/>
            <person name="Parrinello H."/>
            <person name="Poncet C."/>
            <person name="Belmonte E."/>
            <person name="Gautier V."/>
            <person name="Avarre J.-C."/>
            <person name="Dugue R."/>
            <person name="Gustiano R."/>
            <person name="Ha T.T.T."/>
            <person name="Campet M."/>
            <person name="Sriphairoj K."/>
            <person name="Ribolli J."/>
            <person name="de Almeida F.L."/>
            <person name="Desvignes T."/>
            <person name="Postlethwait J.H."/>
            <person name="Bucao C.F."/>
            <person name="Robinson-Rechavi M."/>
            <person name="Bobe J."/>
            <person name="Herpin A."/>
            <person name="Guiguen Y."/>
        </authorList>
    </citation>
    <scope>NUCLEOTIDE SEQUENCE [LARGE SCALE GENOMIC DNA]</scope>
    <source>
        <strain evidence="1">YG-Dec2019</strain>
    </source>
</reference>
<sequence length="344" mass="38083">MDNSDVKTSAFDSQGYSPTYKRKRTVEDFNKFCTFVLAYAGYIPYPQEEAPLRSSSSPPNSTGSTADSDGLPSPDQPSHKSRKSFSGFKRPANDEPELHKRPKSTGFLLEGRKKTDKMKKKKKKPTENSKSDDSGSFPPFPSGTRAEISAFGRTVKEEPEDYISISTPPSYTECSAHPGTSSPLGSGSHSTVGCKKEPEAERACWDSSASSGTESRGASRERLALPEGEAVVLKMEGFPGTRTVIRQGKQVVFRDEDGSADDEDIMVDSDDDSWDLVTCFCMKPFAGRAMIECNQCNTWIHLSCAKIRKSNVPETYTCQRCKDSKFDIRRSNRSRMGSRKHLLD</sequence>
<accession>A0ACC5XHW4</accession>
<name>A0ACC5XHW4_PANGG</name>
<protein>
    <submittedName>
        <fullName evidence="1">Uncharacterized protein</fullName>
    </submittedName>
</protein>
<evidence type="ECO:0000313" key="1">
    <source>
        <dbReference type="EMBL" id="MCI4390385.1"/>
    </source>
</evidence>
<keyword evidence="2" id="KW-1185">Reference proteome</keyword>
<dbReference type="Proteomes" id="UP000829447">
    <property type="component" value="Linkage Group LG20"/>
</dbReference>
<comment type="caution">
    <text evidence="1">The sequence shown here is derived from an EMBL/GenBank/DDBJ whole genome shotgun (WGS) entry which is preliminary data.</text>
</comment>